<dbReference type="WBParaSite" id="ES5_v2.g14148.t1">
    <property type="protein sequence ID" value="ES5_v2.g14148.t1"/>
    <property type="gene ID" value="ES5_v2.g14148"/>
</dbReference>
<dbReference type="Proteomes" id="UP000887579">
    <property type="component" value="Unplaced"/>
</dbReference>
<reference evidence="2" key="1">
    <citation type="submission" date="2022-11" db="UniProtKB">
        <authorList>
            <consortium name="WormBaseParasite"/>
        </authorList>
    </citation>
    <scope>IDENTIFICATION</scope>
</reference>
<sequence>MQKALKNTTKTEEKIGILKKFSDSFLMTPEYWKLLLNLEQEKLLRHKEEDEIINKALTHFYFPEHHQLLNHIAELVVQEKNIECNQFTFNDRSFYIGNEPKSYKEAIKNLRMNMLFPRENLYQIYEAYIKFGAKPVSLKEKMKYKNALNLYNKFQRAGNDDQKWLQCIQELDDEEVVTANIELRLGRDQHYRNRAIWKYYIENLRDRNPMAMLDVYRRYCRLFISDNETREEYRKEIERIEKMGKSASDFWIDTVKWENDFGTSAKPVSLKEKMQYKNALNMYNKFQRAGNNDAKWLECIQELDDEEVVTANIELRLGRDQHYRNRAIWKYYVEYLRDRNPMAMLDVYRRYCRLFISDNETREEYRKEIERIEKLGKSASDFWIDTVKWENDFGTSGAEIQQRAMASMLQEVSDNDLIKNVQSDKPQSVMHFKNCAKPLPQTTAFPPTMIKFMLKNANPEMLHIIHQTCKYFFILYPFPVCHRLVIHPYTIRPIQYIEQSLFLPQNTAYFKGLQNIYLSHTLIIVVSSKETNILSTIISKLKK</sequence>
<evidence type="ECO:0000313" key="1">
    <source>
        <dbReference type="Proteomes" id="UP000887579"/>
    </source>
</evidence>
<name>A0AC34FAS5_9BILA</name>
<proteinExistence type="predicted"/>
<accession>A0AC34FAS5</accession>
<organism evidence="1 2">
    <name type="scientific">Panagrolaimus sp. ES5</name>
    <dbReference type="NCBI Taxonomy" id="591445"/>
    <lineage>
        <taxon>Eukaryota</taxon>
        <taxon>Metazoa</taxon>
        <taxon>Ecdysozoa</taxon>
        <taxon>Nematoda</taxon>
        <taxon>Chromadorea</taxon>
        <taxon>Rhabditida</taxon>
        <taxon>Tylenchina</taxon>
        <taxon>Panagrolaimomorpha</taxon>
        <taxon>Panagrolaimoidea</taxon>
        <taxon>Panagrolaimidae</taxon>
        <taxon>Panagrolaimus</taxon>
    </lineage>
</organism>
<protein>
    <submittedName>
        <fullName evidence="2">Uncharacterized protein</fullName>
    </submittedName>
</protein>
<evidence type="ECO:0000313" key="2">
    <source>
        <dbReference type="WBParaSite" id="ES5_v2.g14148.t1"/>
    </source>
</evidence>